<evidence type="ECO:0000313" key="3">
    <source>
        <dbReference type="Proteomes" id="UP000249363"/>
    </source>
</evidence>
<accession>A0A364KZV1</accession>
<dbReference type="GeneID" id="63794296"/>
<evidence type="ECO:0000256" key="1">
    <source>
        <dbReference type="SAM" id="MobiDB-lite"/>
    </source>
</evidence>
<evidence type="ECO:0000313" key="2">
    <source>
        <dbReference type="EMBL" id="RAO69068.1"/>
    </source>
</evidence>
<feature type="compositionally biased region" description="Low complexity" evidence="1">
    <location>
        <begin position="44"/>
        <end position="53"/>
    </location>
</feature>
<name>A0A364KZV1_TALAM</name>
<organism evidence="2 3">
    <name type="scientific">Talaromyces amestolkiae</name>
    <dbReference type="NCBI Taxonomy" id="1196081"/>
    <lineage>
        <taxon>Eukaryota</taxon>
        <taxon>Fungi</taxon>
        <taxon>Dikarya</taxon>
        <taxon>Ascomycota</taxon>
        <taxon>Pezizomycotina</taxon>
        <taxon>Eurotiomycetes</taxon>
        <taxon>Eurotiomycetidae</taxon>
        <taxon>Eurotiales</taxon>
        <taxon>Trichocomaceae</taxon>
        <taxon>Talaromyces</taxon>
        <taxon>Talaromyces sect. Talaromyces</taxon>
    </lineage>
</organism>
<protein>
    <submittedName>
        <fullName evidence="2">Uncharacterized protein</fullName>
    </submittedName>
</protein>
<proteinExistence type="predicted"/>
<keyword evidence="3" id="KW-1185">Reference proteome</keyword>
<dbReference type="Proteomes" id="UP000249363">
    <property type="component" value="Unassembled WGS sequence"/>
</dbReference>
<dbReference type="EMBL" id="MIKG01000009">
    <property type="protein sequence ID" value="RAO69068.1"/>
    <property type="molecule type" value="Genomic_DNA"/>
</dbReference>
<comment type="caution">
    <text evidence="2">The sequence shown here is derived from an EMBL/GenBank/DDBJ whole genome shotgun (WGS) entry which is preliminary data.</text>
</comment>
<feature type="region of interest" description="Disordered" evidence="1">
    <location>
        <begin position="103"/>
        <end position="127"/>
    </location>
</feature>
<reference evidence="2 3" key="1">
    <citation type="journal article" date="2017" name="Biotechnol. Biofuels">
        <title>Differential beta-glucosidase expression as a function of carbon source availability in Talaromyces amestolkiae: a genomic and proteomic approach.</title>
        <authorList>
            <person name="de Eugenio L.I."/>
            <person name="Mendez-Liter J.A."/>
            <person name="Nieto-Dominguez M."/>
            <person name="Alonso L."/>
            <person name="Gil-Munoz J."/>
            <person name="Barriuso J."/>
            <person name="Prieto A."/>
            <person name="Martinez M.J."/>
        </authorList>
    </citation>
    <scope>NUCLEOTIDE SEQUENCE [LARGE SCALE GENOMIC DNA]</scope>
    <source>
        <strain evidence="2 3">CIB</strain>
    </source>
</reference>
<gene>
    <name evidence="2" type="ORF">BHQ10_005080</name>
</gene>
<feature type="region of interest" description="Disordered" evidence="1">
    <location>
        <begin position="23"/>
        <end position="84"/>
    </location>
</feature>
<dbReference type="AlphaFoldDB" id="A0A364KZV1"/>
<sequence>MNADSKSKTLKPKIEHWKIKLLEDGLPELPEPNEKKLNESELYNNKSHSSNAKSKTKSQANERLENKPKNKPANELPKYKIPAKKLHSSKVEFKQWLIKSPAKESFGTKLKNEPKNESHSSTVKSKN</sequence>
<dbReference type="RefSeq" id="XP_040733584.1">
    <property type="nucleotide sequence ID" value="XM_040877517.1"/>
</dbReference>